<keyword evidence="2" id="KW-0472">Membrane</keyword>
<feature type="region of interest" description="Disordered" evidence="1">
    <location>
        <begin position="203"/>
        <end position="243"/>
    </location>
</feature>
<gene>
    <name evidence="3" type="ORF">FA14DRAFT_181920</name>
</gene>
<dbReference type="AlphaFoldDB" id="A0A316V6A1"/>
<feature type="region of interest" description="Disordered" evidence="1">
    <location>
        <begin position="1"/>
        <end position="44"/>
    </location>
</feature>
<keyword evidence="4" id="KW-1185">Reference proteome</keyword>
<evidence type="ECO:0000313" key="3">
    <source>
        <dbReference type="EMBL" id="PWN32001.1"/>
    </source>
</evidence>
<dbReference type="EMBL" id="KZ819606">
    <property type="protein sequence ID" value="PWN32001.1"/>
    <property type="molecule type" value="Genomic_DNA"/>
</dbReference>
<evidence type="ECO:0000256" key="2">
    <source>
        <dbReference type="SAM" id="Phobius"/>
    </source>
</evidence>
<feature type="region of interest" description="Disordered" evidence="1">
    <location>
        <begin position="330"/>
        <end position="436"/>
    </location>
</feature>
<dbReference type="InParanoid" id="A0A316V6A1"/>
<dbReference type="RefSeq" id="XP_025352303.1">
    <property type="nucleotide sequence ID" value="XM_025501157.1"/>
</dbReference>
<feature type="transmembrane region" description="Helical" evidence="2">
    <location>
        <begin position="162"/>
        <end position="180"/>
    </location>
</feature>
<feature type="region of interest" description="Disordered" evidence="1">
    <location>
        <begin position="492"/>
        <end position="513"/>
    </location>
</feature>
<feature type="compositionally biased region" description="Polar residues" evidence="1">
    <location>
        <begin position="365"/>
        <end position="379"/>
    </location>
</feature>
<name>A0A316V6A1_9BASI</name>
<dbReference type="GeneID" id="37022938"/>
<feature type="compositionally biased region" description="Basic and acidic residues" evidence="1">
    <location>
        <begin position="417"/>
        <end position="431"/>
    </location>
</feature>
<organism evidence="3 4">
    <name type="scientific">Meira miltonrushii</name>
    <dbReference type="NCBI Taxonomy" id="1280837"/>
    <lineage>
        <taxon>Eukaryota</taxon>
        <taxon>Fungi</taxon>
        <taxon>Dikarya</taxon>
        <taxon>Basidiomycota</taxon>
        <taxon>Ustilaginomycotina</taxon>
        <taxon>Exobasidiomycetes</taxon>
        <taxon>Exobasidiales</taxon>
        <taxon>Brachybasidiaceae</taxon>
        <taxon>Meira</taxon>
    </lineage>
</organism>
<keyword evidence="2" id="KW-0812">Transmembrane</keyword>
<reference evidence="3 4" key="1">
    <citation type="journal article" date="2018" name="Mol. Biol. Evol.">
        <title>Broad Genomic Sampling Reveals a Smut Pathogenic Ancestry of the Fungal Clade Ustilaginomycotina.</title>
        <authorList>
            <person name="Kijpornyongpan T."/>
            <person name="Mondo S.J."/>
            <person name="Barry K."/>
            <person name="Sandor L."/>
            <person name="Lee J."/>
            <person name="Lipzen A."/>
            <person name="Pangilinan J."/>
            <person name="LaButti K."/>
            <person name="Hainaut M."/>
            <person name="Henrissat B."/>
            <person name="Grigoriev I.V."/>
            <person name="Spatafora J.W."/>
            <person name="Aime M.C."/>
        </authorList>
    </citation>
    <scope>NUCLEOTIDE SEQUENCE [LARGE SCALE GENOMIC DNA]</scope>
    <source>
        <strain evidence="3 4">MCA 3882</strain>
    </source>
</reference>
<proteinExistence type="predicted"/>
<evidence type="ECO:0000256" key="1">
    <source>
        <dbReference type="SAM" id="MobiDB-lite"/>
    </source>
</evidence>
<evidence type="ECO:0000313" key="4">
    <source>
        <dbReference type="Proteomes" id="UP000245771"/>
    </source>
</evidence>
<sequence>MSPPSSTFVDPQVHNIAGRHAAEMNKETTNPSKPGKRKRGAAMTEEQRIANCISTKKYRDKVKLTNKEVFTEYEKQRYQKRKAAMMQLSSEEQANIKAKKKEADKRYRENLKKRIGHTKFTTVHMQNYRRLEETSQLTDAQKREREKHLEANHHTSNHSMQILLLLLLSLVFIPLVAFAWSETSTGAFNPPYIALHDDATSTFKPNSDGVHLEKSQARPSKKRKELPDLNKSPPVSEAEEFTERKKRVLTKNRYRTAASALSIKEIAKQKRKIKYQEECDKFRRLPAHKKEEARVKAVNKSRKYREKLKLKTGVTSKKVLRFQELQALRKTAGNGSNGSSPNTPTDFDWTSYLVDTEDHPLMSPIGSSVQTQPVDQSGSHQKDKQAVSHATSLAGSYLPEHPKKTEKRKNRKPYSWPEEKAKIERMTPEQKKYRKIYSRTRQQRYSNRLMEEIGFSSHHNARLHQYRNLKEKGQASEEQLAYLKKYQEKSKKQQEAFQARRRAMRLSQRNKKE</sequence>
<keyword evidence="2" id="KW-1133">Transmembrane helix</keyword>
<dbReference type="Proteomes" id="UP000245771">
    <property type="component" value="Unassembled WGS sequence"/>
</dbReference>
<feature type="compositionally biased region" description="Basic residues" evidence="1">
    <location>
        <begin position="499"/>
        <end position="513"/>
    </location>
</feature>
<accession>A0A316V6A1</accession>
<feature type="compositionally biased region" description="Polar residues" evidence="1">
    <location>
        <begin position="333"/>
        <end position="345"/>
    </location>
</feature>
<protein>
    <submittedName>
        <fullName evidence="3">Uncharacterized protein</fullName>
    </submittedName>
</protein>